<feature type="transmembrane region" description="Helical" evidence="1">
    <location>
        <begin position="75"/>
        <end position="97"/>
    </location>
</feature>
<dbReference type="RefSeq" id="WP_072974996.1">
    <property type="nucleotide sequence ID" value="NZ_FQTY01000005.1"/>
</dbReference>
<dbReference type="AlphaFoldDB" id="A0A1M4VMW0"/>
<gene>
    <name evidence="2" type="ORF">SAMN02745784_01533</name>
</gene>
<proteinExistence type="predicted"/>
<dbReference type="EMBL" id="FQTY01000005">
    <property type="protein sequence ID" value="SHE70192.1"/>
    <property type="molecule type" value="Genomic_DNA"/>
</dbReference>
<keyword evidence="1" id="KW-1133">Transmembrane helix</keyword>
<keyword evidence="1" id="KW-0472">Membrane</keyword>
<sequence>MKINKTPLIFKMARFPAIMTIISFILFIAIYLFVTMTVIEPYYFMGLVFAIPFVSFGIITFFSVTGRLKIITSSLITSILIFVLGFAMLFVFLFITFDAATTTTTDISKYERVLKLTGYPNNLLTEYFPNKIPDNAKDIIFSYNPAFLQGGEMFGLKFKIDINFINSYINELSQKAKWIGKSSENQAEENGIFSSAFDFLGYTDLPEDFTIYLINSKPYHLNDWNHGELSLVAISKNRDEIIFLAEDW</sequence>
<dbReference type="STRING" id="1123404.SAMN02745784_01533"/>
<feature type="transmembrane region" description="Helical" evidence="1">
    <location>
        <begin position="42"/>
        <end position="63"/>
    </location>
</feature>
<keyword evidence="1" id="KW-0812">Transmembrane</keyword>
<organism evidence="2 3">
    <name type="scientific">Tissierella praeacuta DSM 18095</name>
    <dbReference type="NCBI Taxonomy" id="1123404"/>
    <lineage>
        <taxon>Bacteria</taxon>
        <taxon>Bacillati</taxon>
        <taxon>Bacillota</taxon>
        <taxon>Tissierellia</taxon>
        <taxon>Tissierellales</taxon>
        <taxon>Tissierellaceae</taxon>
        <taxon>Tissierella</taxon>
    </lineage>
</organism>
<protein>
    <submittedName>
        <fullName evidence="2">Uncharacterized protein</fullName>
    </submittedName>
</protein>
<evidence type="ECO:0000313" key="2">
    <source>
        <dbReference type="EMBL" id="SHE70192.1"/>
    </source>
</evidence>
<accession>A0A1M4VMW0</accession>
<evidence type="ECO:0000313" key="3">
    <source>
        <dbReference type="Proteomes" id="UP000184114"/>
    </source>
</evidence>
<dbReference type="Proteomes" id="UP000184114">
    <property type="component" value="Unassembled WGS sequence"/>
</dbReference>
<feature type="transmembrane region" description="Helical" evidence="1">
    <location>
        <begin position="12"/>
        <end position="36"/>
    </location>
</feature>
<reference evidence="3" key="1">
    <citation type="submission" date="2016-11" db="EMBL/GenBank/DDBJ databases">
        <authorList>
            <person name="Varghese N."/>
            <person name="Submissions S."/>
        </authorList>
    </citation>
    <scope>NUCLEOTIDE SEQUENCE [LARGE SCALE GENOMIC DNA]</scope>
    <source>
        <strain evidence="3">DSM 18095</strain>
    </source>
</reference>
<evidence type="ECO:0000256" key="1">
    <source>
        <dbReference type="SAM" id="Phobius"/>
    </source>
</evidence>
<dbReference type="GeneID" id="90993739"/>
<name>A0A1M4VMW0_9FIRM</name>
<keyword evidence="3" id="KW-1185">Reference proteome</keyword>